<comment type="caution">
    <text evidence="1">The sequence shown here is derived from an EMBL/GenBank/DDBJ whole genome shotgun (WGS) entry which is preliminary data.</text>
</comment>
<accession>A0ACC1YCC0</accession>
<evidence type="ECO:0000313" key="1">
    <source>
        <dbReference type="EMBL" id="KAJ4721420.1"/>
    </source>
</evidence>
<dbReference type="EMBL" id="CM051397">
    <property type="protein sequence ID" value="KAJ4721420.1"/>
    <property type="molecule type" value="Genomic_DNA"/>
</dbReference>
<sequence length="429" mass="46546">MAKFAISLFILCVSSISLTEAQRTGFSAELIRRDSPKSPFYNPEETNYQRQRNAFRRSVTRLSHFDRTVFSPNTPQADIIPDRGEFLMNISIGTPPFQILAIADTGSDLTWTQCKPCPQCFKQDAPLFDPKKSSTYRDFSCNSTQCSLLAGVSCSIDNKCHYHVAYGDLSTSNGNLAGDTVTLGSTTTRPVVLPKTIFGCGHDDAGTFAQTTSGIIGLGGGSVSLISQLGSSIAGKFSYCLVPVDSPDQSSTKINFGTNGVVSGSGVVSTPLVTKIPRTFYFITLEAISVGSKRIPFDDAGTSEGNVFIDSGTTFTFMPPDFNSKLISAVSSLIKENPVPDPERTLDLCYNFSPNFKAPKITVHFTGADVELTTFNTFVRISDELICFVFKGSQGSFSVYGNLVQTNFLVGYDTEKKTLSFKPTDCTKQ</sequence>
<protein>
    <submittedName>
        <fullName evidence="1">Aspartic proteinase CDR1-like</fullName>
    </submittedName>
</protein>
<evidence type="ECO:0000313" key="2">
    <source>
        <dbReference type="Proteomes" id="UP001164539"/>
    </source>
</evidence>
<name>A0ACC1YCC0_MELAZ</name>
<proteinExistence type="predicted"/>
<dbReference type="Proteomes" id="UP001164539">
    <property type="component" value="Chromosome 4"/>
</dbReference>
<reference evidence="1 2" key="1">
    <citation type="journal article" date="2023" name="Science">
        <title>Complex scaffold remodeling in plant triterpene biosynthesis.</title>
        <authorList>
            <person name="De La Pena R."/>
            <person name="Hodgson H."/>
            <person name="Liu J.C."/>
            <person name="Stephenson M.J."/>
            <person name="Martin A.C."/>
            <person name="Owen C."/>
            <person name="Harkess A."/>
            <person name="Leebens-Mack J."/>
            <person name="Jimenez L.E."/>
            <person name="Osbourn A."/>
            <person name="Sattely E.S."/>
        </authorList>
    </citation>
    <scope>NUCLEOTIDE SEQUENCE [LARGE SCALE GENOMIC DNA]</scope>
    <source>
        <strain evidence="2">cv. JPN11</strain>
        <tissue evidence="1">Leaf</tissue>
    </source>
</reference>
<gene>
    <name evidence="1" type="ORF">OWV82_009106</name>
</gene>
<keyword evidence="2" id="KW-1185">Reference proteome</keyword>
<organism evidence="1 2">
    <name type="scientific">Melia azedarach</name>
    <name type="common">Chinaberry tree</name>
    <dbReference type="NCBI Taxonomy" id="155640"/>
    <lineage>
        <taxon>Eukaryota</taxon>
        <taxon>Viridiplantae</taxon>
        <taxon>Streptophyta</taxon>
        <taxon>Embryophyta</taxon>
        <taxon>Tracheophyta</taxon>
        <taxon>Spermatophyta</taxon>
        <taxon>Magnoliopsida</taxon>
        <taxon>eudicotyledons</taxon>
        <taxon>Gunneridae</taxon>
        <taxon>Pentapetalae</taxon>
        <taxon>rosids</taxon>
        <taxon>malvids</taxon>
        <taxon>Sapindales</taxon>
        <taxon>Meliaceae</taxon>
        <taxon>Melia</taxon>
    </lineage>
</organism>